<gene>
    <name evidence="1" type="ORF">E3J38_01105</name>
</gene>
<sequence length="90" mass="10372">MKELACSICRKVYEVDDEVTKVTCGDCLLAGEPPTRMENGIVYYTPRAYLKLVSAGIDTWTLDEDKEAEEKKLIKKFNRIRKKEDSLVRI</sequence>
<reference evidence="1 2" key="1">
    <citation type="submission" date="2019-03" db="EMBL/GenBank/DDBJ databases">
        <title>Metabolic potential of uncultured bacteria and archaea associated with petroleum seepage in deep-sea sediments.</title>
        <authorList>
            <person name="Dong X."/>
            <person name="Hubert C."/>
        </authorList>
    </citation>
    <scope>NUCLEOTIDE SEQUENCE [LARGE SCALE GENOMIC DNA]</scope>
    <source>
        <strain evidence="1">E29_bin36</strain>
    </source>
</reference>
<organism evidence="1 2">
    <name type="scientific">candidate division TA06 bacterium</name>
    <dbReference type="NCBI Taxonomy" id="2250710"/>
    <lineage>
        <taxon>Bacteria</taxon>
        <taxon>Bacteria division TA06</taxon>
    </lineage>
</organism>
<protein>
    <submittedName>
        <fullName evidence="1">Uncharacterized protein</fullName>
    </submittedName>
</protein>
<evidence type="ECO:0000313" key="1">
    <source>
        <dbReference type="EMBL" id="TET83074.1"/>
    </source>
</evidence>
<comment type="caution">
    <text evidence="1">The sequence shown here is derived from an EMBL/GenBank/DDBJ whole genome shotgun (WGS) entry which is preliminary data.</text>
</comment>
<evidence type="ECO:0000313" key="2">
    <source>
        <dbReference type="Proteomes" id="UP000315534"/>
    </source>
</evidence>
<name>A0A523XUW4_UNCT6</name>
<dbReference type="EMBL" id="SOIP01000065">
    <property type="protein sequence ID" value="TET83074.1"/>
    <property type="molecule type" value="Genomic_DNA"/>
</dbReference>
<proteinExistence type="predicted"/>
<dbReference type="AlphaFoldDB" id="A0A523XUW4"/>
<accession>A0A523XUW4</accession>
<dbReference type="Proteomes" id="UP000315534">
    <property type="component" value="Unassembled WGS sequence"/>
</dbReference>